<organism evidence="6 7">
    <name type="scientific">Marinobacter alkaliphilus</name>
    <dbReference type="NCBI Taxonomy" id="254719"/>
    <lineage>
        <taxon>Bacteria</taxon>
        <taxon>Pseudomonadati</taxon>
        <taxon>Pseudomonadota</taxon>
        <taxon>Gammaproteobacteria</taxon>
        <taxon>Pseudomonadales</taxon>
        <taxon>Marinobacteraceae</taxon>
        <taxon>Marinobacter</taxon>
    </lineage>
</organism>
<dbReference type="InterPro" id="IPR006530">
    <property type="entry name" value="YD"/>
</dbReference>
<dbReference type="InterPro" id="IPR056823">
    <property type="entry name" value="TEN-like_YD-shell"/>
</dbReference>
<accession>A0ABZ3E342</accession>
<evidence type="ECO:0000259" key="4">
    <source>
        <dbReference type="Pfam" id="PF20148"/>
    </source>
</evidence>
<dbReference type="InterPro" id="IPR031325">
    <property type="entry name" value="RHS_repeat"/>
</dbReference>
<keyword evidence="3" id="KW-0732">Signal</keyword>
<evidence type="ECO:0000256" key="3">
    <source>
        <dbReference type="SAM" id="SignalP"/>
    </source>
</evidence>
<evidence type="ECO:0000256" key="1">
    <source>
        <dbReference type="ARBA" id="ARBA00022737"/>
    </source>
</evidence>
<evidence type="ECO:0000313" key="6">
    <source>
        <dbReference type="EMBL" id="XAF54064.1"/>
    </source>
</evidence>
<dbReference type="InterPro" id="IPR022385">
    <property type="entry name" value="Rhs_assc_core"/>
</dbReference>
<feature type="region of interest" description="Disordered" evidence="2">
    <location>
        <begin position="1130"/>
        <end position="1154"/>
    </location>
</feature>
<feature type="signal peptide" evidence="3">
    <location>
        <begin position="1"/>
        <end position="30"/>
    </location>
</feature>
<reference evidence="6 7" key="1">
    <citation type="submission" date="2024-04" db="EMBL/GenBank/DDBJ databases">
        <title>Marinobacter sp. SBY-1.</title>
        <authorList>
            <person name="Pan C."/>
        </authorList>
    </citation>
    <scope>NUCLEOTIDE SEQUENCE [LARGE SCALE GENOMIC DNA]</scope>
    <source>
        <strain evidence="6 7">SBY-1</strain>
    </source>
</reference>
<dbReference type="RefSeq" id="WP_342631554.1">
    <property type="nucleotide sequence ID" value="NZ_CP152380.1"/>
</dbReference>
<keyword evidence="1" id="KW-0677">Repeat</keyword>
<dbReference type="Proteomes" id="UP001445268">
    <property type="component" value="Chromosome"/>
</dbReference>
<dbReference type="InterPro" id="IPR045351">
    <property type="entry name" value="DUF6531"/>
</dbReference>
<feature type="domain" description="Teneurin-like YD-shell" evidence="5">
    <location>
        <begin position="309"/>
        <end position="508"/>
    </location>
</feature>
<dbReference type="PANTHER" id="PTHR32305">
    <property type="match status" value="1"/>
</dbReference>
<feature type="domain" description="DUF6531" evidence="4">
    <location>
        <begin position="66"/>
        <end position="121"/>
    </location>
</feature>
<dbReference type="Pfam" id="PF25023">
    <property type="entry name" value="TEN_YD-shell"/>
    <property type="match status" value="3"/>
</dbReference>
<dbReference type="Pfam" id="PF05593">
    <property type="entry name" value="RHS_repeat"/>
    <property type="match status" value="3"/>
</dbReference>
<protein>
    <submittedName>
        <fullName evidence="6">RHS repeat-associated core domain-containing protein</fullName>
    </submittedName>
</protein>
<evidence type="ECO:0000256" key="2">
    <source>
        <dbReference type="SAM" id="MobiDB-lite"/>
    </source>
</evidence>
<name>A0ABZ3E342_9GAMM</name>
<dbReference type="Gene3D" id="2.180.10.10">
    <property type="entry name" value="RHS repeat-associated core"/>
    <property type="match status" value="2"/>
</dbReference>
<dbReference type="PANTHER" id="PTHR32305:SF15">
    <property type="entry name" value="PROTEIN RHSA-RELATED"/>
    <property type="match status" value="1"/>
</dbReference>
<dbReference type="NCBIfam" id="TIGR03696">
    <property type="entry name" value="Rhs_assc_core"/>
    <property type="match status" value="1"/>
</dbReference>
<dbReference type="NCBIfam" id="TIGR01643">
    <property type="entry name" value="YD_repeat_2x"/>
    <property type="match status" value="10"/>
</dbReference>
<sequence>MLTRRIISPKMLSALLGFLFALLTTNSALAYHFPWDQSHDVTRPEQNEEPPGPCEGICDECNATASPVYVPTGHFIWSETDVSLPGRPGLGLRRAYNSHDPRDGLFGNGWSANCEISVFKTTTVDSATGELKTEYVVLLPNGKRHTYPVTGDGAVETPDGRYDQLEPQADGTIQLTNLDGSYRVFDKTGHITSRVDRNGNAISYEYNDSDQLTRIRDDHGRYLNFGYSLAGRVATITDHSGRQWRYDYDMDGNLIRVTNPEGGERQFDYQQYTNNADGQTYHQLVRITDASGVVVVDVDYNGSRVTSYTEGENRYSYSHNASQKQVVKTGQAGMRRTITYNDKQVITRMAVANGNGGNDTTEYTYDDNGNRTLIVDPAGNQWQYDYDGQGRLLSKSNPLGETTEYTYDGDKPWPVTITSPGGRTVAMTYDGQGNLLTVTDPLNETITMEWSPQGDLIRLTDALGQSTTFSYNATGLVTSITDPEQRTVQYDYDELGRPTRTTQPGGETQTWSYDALGRVVAATNGLGDTSRFSYDPAGRLQTVTDWAGAAISFQYDQYGRQVQELRPDGQILKYAYTVANRIASKTNPDGSVINYGYDAKQRLESMSFPGETYEFAYNARDLLISVSQASNGWQSQYTYDEANRLASEAHNGRSIAIDRNAEGEAIRWTVAGEAQNLSRNDRGQITALDTPAGSYSFTYDNAGQMTGMNYPGGNASVAYNAAGQTSSQQFGDSLGTRFSYGYDSNGRLDQRQGEGADWQYGYDAANRLTSANHGADDYGYQYDLNGNRLEGGQQYDDFNKLISSQSKDYDHDANGNRIRQTDLETGDVTEYGYDALNRLTSAEFYPEGADTPAWNASYQYDAFNRRIGKTVTGNITEDTEYLWFGSRLVAEYDSGASTPKKRYRYTENSFAPVGYSEGGRDYSVHSDYLDTPKALTDSSGNVVWNTVLSPYGDTTENTDPDGDGQDIAFNLRFPGQYHDRETGLYYNWNRTYDPESGRYLQADPIGFQGGLNYYGYAYQSPQNNFDSDGRIVIAAPAIPAVVSALGKAGAFVASAAVAAWGASEVINNYNENANEDGVPDLPGDIVGDNPQESSGKRTNTDLPGESFPDVWDDLTDGNFSDQGGHQVCPNGVRARPGKNGQGPRIDIPANGNKPPETIHFPPGTAWPF</sequence>
<feature type="domain" description="Teneurin-like YD-shell" evidence="5">
    <location>
        <begin position="511"/>
        <end position="656"/>
    </location>
</feature>
<evidence type="ECO:0000313" key="7">
    <source>
        <dbReference type="Proteomes" id="UP001445268"/>
    </source>
</evidence>
<keyword evidence="7" id="KW-1185">Reference proteome</keyword>
<dbReference type="InterPro" id="IPR050708">
    <property type="entry name" value="T6SS_VgrG/RHS"/>
</dbReference>
<dbReference type="Pfam" id="PF20148">
    <property type="entry name" value="DUF6531"/>
    <property type="match status" value="1"/>
</dbReference>
<proteinExistence type="predicted"/>
<gene>
    <name evidence="6" type="ORF">AAGT77_00510</name>
</gene>
<evidence type="ECO:0000259" key="5">
    <source>
        <dbReference type="Pfam" id="PF25023"/>
    </source>
</evidence>
<feature type="domain" description="Teneurin-like YD-shell" evidence="5">
    <location>
        <begin position="756"/>
        <end position="1003"/>
    </location>
</feature>
<dbReference type="EMBL" id="CP152380">
    <property type="protein sequence ID" value="XAF54064.1"/>
    <property type="molecule type" value="Genomic_DNA"/>
</dbReference>
<feature type="chain" id="PRO_5046567762" evidence="3">
    <location>
        <begin position="31"/>
        <end position="1168"/>
    </location>
</feature>
<feature type="region of interest" description="Disordered" evidence="2">
    <location>
        <begin position="1071"/>
        <end position="1105"/>
    </location>
</feature>